<evidence type="ECO:0000256" key="3">
    <source>
        <dbReference type="ARBA" id="ARBA00022692"/>
    </source>
</evidence>
<dbReference type="PROSITE" id="PS50262">
    <property type="entry name" value="G_PROTEIN_RECEP_F1_2"/>
    <property type="match status" value="1"/>
</dbReference>
<keyword evidence="5 9" id="KW-0297">G-protein coupled receptor</keyword>
<dbReference type="InterPro" id="IPR000276">
    <property type="entry name" value="GPCR_Rhodpsn"/>
</dbReference>
<dbReference type="PRINTS" id="PR01102">
    <property type="entry name" value="5HT6RECEPTR"/>
</dbReference>
<dbReference type="GO" id="GO:0071880">
    <property type="term" value="P:adenylate cyclase-activating adrenergic receptor signaling pathway"/>
    <property type="evidence" value="ECO:0007669"/>
    <property type="project" value="TreeGrafter"/>
</dbReference>
<evidence type="ECO:0000256" key="7">
    <source>
        <dbReference type="ARBA" id="ARBA00023170"/>
    </source>
</evidence>
<evidence type="ECO:0000256" key="4">
    <source>
        <dbReference type="ARBA" id="ARBA00022989"/>
    </source>
</evidence>
<dbReference type="EMBL" id="MH105803">
    <property type="protein sequence ID" value="QCF59161.1"/>
    <property type="molecule type" value="mRNA"/>
</dbReference>
<evidence type="ECO:0000256" key="6">
    <source>
        <dbReference type="ARBA" id="ARBA00023136"/>
    </source>
</evidence>
<dbReference type="PANTHER" id="PTHR24248">
    <property type="entry name" value="ADRENERGIC RECEPTOR-RELATED G-PROTEIN COUPLED RECEPTOR"/>
    <property type="match status" value="1"/>
</dbReference>
<keyword evidence="2" id="KW-1003">Cell membrane</keyword>
<dbReference type="GO" id="GO:0004930">
    <property type="term" value="F:G protein-coupled receptor activity"/>
    <property type="evidence" value="ECO:0007669"/>
    <property type="project" value="UniProtKB-KW"/>
</dbReference>
<evidence type="ECO:0000256" key="9">
    <source>
        <dbReference type="RuleBase" id="RU000688"/>
    </source>
</evidence>
<evidence type="ECO:0000313" key="12">
    <source>
        <dbReference type="EMBL" id="QCF59161.1"/>
    </source>
</evidence>
<feature type="transmembrane region" description="Helical" evidence="10">
    <location>
        <begin position="286"/>
        <end position="308"/>
    </location>
</feature>
<feature type="transmembrane region" description="Helical" evidence="10">
    <location>
        <begin position="138"/>
        <end position="159"/>
    </location>
</feature>
<organism evidence="13">
    <name type="scientific">Haliotis discus hannai</name>
    <name type="common">Japanese abalone</name>
    <dbReference type="NCBI Taxonomy" id="42344"/>
    <lineage>
        <taxon>Eukaryota</taxon>
        <taxon>Metazoa</taxon>
        <taxon>Spiralia</taxon>
        <taxon>Lophotrochozoa</taxon>
        <taxon>Mollusca</taxon>
        <taxon>Gastropoda</taxon>
        <taxon>Vetigastropoda</taxon>
        <taxon>Lepetellida</taxon>
        <taxon>Haliotoidea</taxon>
        <taxon>Haliotidae</taxon>
        <taxon>Haliotis</taxon>
    </lineage>
</organism>
<evidence type="ECO:0000256" key="5">
    <source>
        <dbReference type="ARBA" id="ARBA00023040"/>
    </source>
</evidence>
<dbReference type="PROSITE" id="PS00237">
    <property type="entry name" value="G_PROTEIN_RECEP_F1_1"/>
    <property type="match status" value="1"/>
</dbReference>
<dbReference type="PANTHER" id="PTHR24248:SF66">
    <property type="entry name" value="OCTOPAMINE RECEPTOR BETA-3R"/>
    <property type="match status" value="1"/>
</dbReference>
<feature type="transmembrane region" description="Helical" evidence="10">
    <location>
        <begin position="95"/>
        <end position="117"/>
    </location>
</feature>
<feature type="transmembrane region" description="Helical" evidence="10">
    <location>
        <begin position="63"/>
        <end position="83"/>
    </location>
</feature>
<dbReference type="GO" id="GO:0043410">
    <property type="term" value="P:positive regulation of MAPK cascade"/>
    <property type="evidence" value="ECO:0007669"/>
    <property type="project" value="TreeGrafter"/>
</dbReference>
<dbReference type="PRINTS" id="PR00237">
    <property type="entry name" value="GPCRRHODOPSN"/>
</dbReference>
<dbReference type="SUPFAM" id="SSF81321">
    <property type="entry name" value="Family A G protein-coupled receptor-like"/>
    <property type="match status" value="1"/>
</dbReference>
<comment type="similarity">
    <text evidence="9">Belongs to the G-protein coupled receptor 1 family.</text>
</comment>
<evidence type="ECO:0000259" key="11">
    <source>
        <dbReference type="PROSITE" id="PS50262"/>
    </source>
</evidence>
<dbReference type="InterPro" id="IPR017452">
    <property type="entry name" value="GPCR_Rhodpsn_7TM"/>
</dbReference>
<keyword evidence="7 9" id="KW-0675">Receptor</keyword>
<feature type="transmembrane region" description="Helical" evidence="10">
    <location>
        <begin position="26"/>
        <end position="51"/>
    </location>
</feature>
<evidence type="ECO:0000313" key="13">
    <source>
        <dbReference type="EMBL" id="QEZ90773.1"/>
    </source>
</evidence>
<evidence type="ECO:0000256" key="10">
    <source>
        <dbReference type="SAM" id="Phobius"/>
    </source>
</evidence>
<dbReference type="GO" id="GO:0005886">
    <property type="term" value="C:plasma membrane"/>
    <property type="evidence" value="ECO:0007669"/>
    <property type="project" value="UniProtKB-SubCell"/>
</dbReference>
<evidence type="ECO:0000256" key="8">
    <source>
        <dbReference type="ARBA" id="ARBA00023224"/>
    </source>
</evidence>
<feature type="transmembrane region" description="Helical" evidence="10">
    <location>
        <begin position="191"/>
        <end position="218"/>
    </location>
</feature>
<name>A0A5J6RKH8_HALDH</name>
<keyword evidence="4 10" id="KW-1133">Transmembrane helix</keyword>
<feature type="domain" description="G-protein coupled receptors family 1 profile" evidence="11">
    <location>
        <begin position="42"/>
        <end position="305"/>
    </location>
</feature>
<keyword evidence="8 9" id="KW-0807">Transducer</keyword>
<keyword evidence="6 10" id="KW-0472">Membrane</keyword>
<reference evidence="13" key="2">
    <citation type="journal article" date="2019" name="Gen. Comp. Endocrinol.">
        <title>Molecular characterization, expression analysis, and functional properties of multiple 5-hydroxytryptamine receptors in Pacific abalone (Haliotis discus hannai).</title>
        <authorList>
            <person name="Kim K.S."/>
            <person name="Kim M.A."/>
            <person name="Sohn Y.C."/>
        </authorList>
    </citation>
    <scope>NUCLEOTIDE SEQUENCE</scope>
</reference>
<accession>A0A5J6RKH8</accession>
<keyword evidence="3 9" id="KW-0812">Transmembrane</keyword>
<evidence type="ECO:0000256" key="1">
    <source>
        <dbReference type="ARBA" id="ARBA00004651"/>
    </source>
</evidence>
<dbReference type="Gene3D" id="1.20.1070.10">
    <property type="entry name" value="Rhodopsin 7-helix transmembrane proteins"/>
    <property type="match status" value="1"/>
</dbReference>
<evidence type="ECO:0000256" key="2">
    <source>
        <dbReference type="ARBA" id="ARBA00022475"/>
    </source>
</evidence>
<dbReference type="SMART" id="SM01381">
    <property type="entry name" value="7TM_GPCR_Srsx"/>
    <property type="match status" value="1"/>
</dbReference>
<proteinExistence type="evidence at transcript level"/>
<comment type="subcellular location">
    <subcellularLocation>
        <location evidence="1">Cell membrane</location>
        <topology evidence="1">Multi-pass membrane protein</topology>
    </subcellularLocation>
</comment>
<protein>
    <submittedName>
        <fullName evidence="12">5-hydroxytryptamine receptor 4-like protein</fullName>
    </submittedName>
    <submittedName>
        <fullName evidence="13">5-hydroxytryptamine receptor 4A-like protein</fullName>
    </submittedName>
</protein>
<dbReference type="EMBL" id="MK370923">
    <property type="protein sequence ID" value="QEZ90773.1"/>
    <property type="molecule type" value="mRNA"/>
</dbReference>
<dbReference type="Pfam" id="PF00001">
    <property type="entry name" value="7tm_1"/>
    <property type="match status" value="1"/>
</dbReference>
<sequence>MSNITCDEIMADKAGPPPMFDAVGRYTIATILVFIPVMTIAGNAITIVAVVTHRRLRNITNAFVVSLAVADMSVALCVMPFGIYQQLTNKEWMLGNTFCTIVTSMDVMLCTVSIFHLSCMAIDRYLAICRPFLHERMTWRVVAVMLFICWVVPIFISFVPIMNKWNQIGIEEFLDCAAPPELNACPFFVNIPFALICSAIAFYIPVVFMGVCNWKIYLAARRQAMQIRSLDTSLHKHHKGKGKFKQETKAAKTLSIIMGCFSVCWFPFFIFNIFDPIIGYKIPYTPWAVALWLGYLNSMMNPFLYYKFNRNFKFAFRRIFMCKICRGISEYEESVITGNTQVSE</sequence>
<dbReference type="AlphaFoldDB" id="A0A5J6RKH8"/>
<reference evidence="12" key="1">
    <citation type="submission" date="2018-03" db="EMBL/GenBank/DDBJ databases">
        <authorList>
            <person name="Jia Y."/>
        </authorList>
    </citation>
    <scope>NUCLEOTIDE SEQUENCE</scope>
    <source>
        <tissue evidence="12">Mantle</tissue>
    </source>
</reference>
<feature type="transmembrane region" description="Helical" evidence="10">
    <location>
        <begin position="253"/>
        <end position="274"/>
    </location>
</feature>